<evidence type="ECO:0000313" key="2">
    <source>
        <dbReference type="EMBL" id="RKP33603.1"/>
    </source>
</evidence>
<accession>A0A4P9ZKI7</accession>
<keyword evidence="3" id="KW-1185">Reference proteome</keyword>
<evidence type="ECO:0000313" key="3">
    <source>
        <dbReference type="Proteomes" id="UP000268162"/>
    </source>
</evidence>
<evidence type="ECO:0000256" key="1">
    <source>
        <dbReference type="SAM" id="MobiDB-lite"/>
    </source>
</evidence>
<reference evidence="3" key="1">
    <citation type="journal article" date="2018" name="Nat. Microbiol.">
        <title>Leveraging single-cell genomics to expand the fungal tree of life.</title>
        <authorList>
            <person name="Ahrendt S.R."/>
            <person name="Quandt C.A."/>
            <person name="Ciobanu D."/>
            <person name="Clum A."/>
            <person name="Salamov A."/>
            <person name="Andreopoulos B."/>
            <person name="Cheng J.F."/>
            <person name="Woyke T."/>
            <person name="Pelin A."/>
            <person name="Henrissat B."/>
            <person name="Reynolds N.K."/>
            <person name="Benny G.L."/>
            <person name="Smith M.E."/>
            <person name="James T.Y."/>
            <person name="Grigoriev I.V."/>
        </authorList>
    </citation>
    <scope>NUCLEOTIDE SEQUENCE [LARGE SCALE GENOMIC DNA]</scope>
    <source>
        <strain evidence="3">RSA 468</strain>
    </source>
</reference>
<gene>
    <name evidence="2" type="ORF">BJ085DRAFT_39984</name>
</gene>
<organism evidence="2 3">
    <name type="scientific">Dimargaris cristalligena</name>
    <dbReference type="NCBI Taxonomy" id="215637"/>
    <lineage>
        <taxon>Eukaryota</taxon>
        <taxon>Fungi</taxon>
        <taxon>Fungi incertae sedis</taxon>
        <taxon>Zoopagomycota</taxon>
        <taxon>Kickxellomycotina</taxon>
        <taxon>Dimargaritomycetes</taxon>
        <taxon>Dimargaritales</taxon>
        <taxon>Dimargaritaceae</taxon>
        <taxon>Dimargaris</taxon>
    </lineage>
</organism>
<sequence length="102" mass="11689">MTRNSSNTSYHVERTDDFHNVISQIQSISIGNMTNPNGRYTNTDDHDSSRNDPDSESRNGFDREPNDGPNRESSDDSERNIKLFLLAAVDENHYIDFFHKAP</sequence>
<dbReference type="Proteomes" id="UP000268162">
    <property type="component" value="Unassembled WGS sequence"/>
</dbReference>
<dbReference type="AlphaFoldDB" id="A0A4P9ZKI7"/>
<feature type="compositionally biased region" description="Basic and acidic residues" evidence="1">
    <location>
        <begin position="42"/>
        <end position="78"/>
    </location>
</feature>
<name>A0A4P9ZKI7_9FUNG</name>
<proteinExistence type="predicted"/>
<dbReference type="EMBL" id="ML003708">
    <property type="protein sequence ID" value="RKP33603.1"/>
    <property type="molecule type" value="Genomic_DNA"/>
</dbReference>
<protein>
    <submittedName>
        <fullName evidence="2">Uncharacterized protein</fullName>
    </submittedName>
</protein>
<feature type="region of interest" description="Disordered" evidence="1">
    <location>
        <begin position="29"/>
        <end position="78"/>
    </location>
</feature>
<feature type="compositionally biased region" description="Polar residues" evidence="1">
    <location>
        <begin position="29"/>
        <end position="41"/>
    </location>
</feature>